<name>A0A8J2PMF8_9HEXA</name>
<dbReference type="AlphaFoldDB" id="A0A8J2PMF8"/>
<feature type="compositionally biased region" description="Polar residues" evidence="1">
    <location>
        <begin position="141"/>
        <end position="159"/>
    </location>
</feature>
<evidence type="ECO:0000256" key="1">
    <source>
        <dbReference type="SAM" id="MobiDB-lite"/>
    </source>
</evidence>
<gene>
    <name evidence="2" type="ORF">AFUS01_LOCUS38878</name>
</gene>
<evidence type="ECO:0000313" key="2">
    <source>
        <dbReference type="EMBL" id="CAG7828990.1"/>
    </source>
</evidence>
<protein>
    <submittedName>
        <fullName evidence="2">Uncharacterized protein</fullName>
    </submittedName>
</protein>
<feature type="compositionally biased region" description="Low complexity" evidence="1">
    <location>
        <begin position="91"/>
        <end position="106"/>
    </location>
</feature>
<proteinExistence type="predicted"/>
<reference evidence="2" key="1">
    <citation type="submission" date="2021-06" db="EMBL/GenBank/DDBJ databases">
        <authorList>
            <person name="Hodson N. C."/>
            <person name="Mongue J. A."/>
            <person name="Jaron S. K."/>
        </authorList>
    </citation>
    <scope>NUCLEOTIDE SEQUENCE</scope>
</reference>
<comment type="caution">
    <text evidence="2">The sequence shown here is derived from an EMBL/GenBank/DDBJ whole genome shotgun (WGS) entry which is preliminary data.</text>
</comment>
<feature type="region of interest" description="Disordered" evidence="1">
    <location>
        <begin position="87"/>
        <end position="167"/>
    </location>
</feature>
<feature type="non-terminal residue" evidence="2">
    <location>
        <position position="167"/>
    </location>
</feature>
<organism evidence="2 3">
    <name type="scientific">Allacma fusca</name>
    <dbReference type="NCBI Taxonomy" id="39272"/>
    <lineage>
        <taxon>Eukaryota</taxon>
        <taxon>Metazoa</taxon>
        <taxon>Ecdysozoa</taxon>
        <taxon>Arthropoda</taxon>
        <taxon>Hexapoda</taxon>
        <taxon>Collembola</taxon>
        <taxon>Symphypleona</taxon>
        <taxon>Sminthuridae</taxon>
        <taxon>Allacma</taxon>
    </lineage>
</organism>
<dbReference type="Proteomes" id="UP000708208">
    <property type="component" value="Unassembled WGS sequence"/>
</dbReference>
<feature type="non-terminal residue" evidence="2">
    <location>
        <position position="1"/>
    </location>
</feature>
<keyword evidence="3" id="KW-1185">Reference proteome</keyword>
<feature type="compositionally biased region" description="Low complexity" evidence="1">
    <location>
        <begin position="115"/>
        <end position="129"/>
    </location>
</feature>
<evidence type="ECO:0000313" key="3">
    <source>
        <dbReference type="Proteomes" id="UP000708208"/>
    </source>
</evidence>
<sequence length="167" mass="18828">NRSVPEFEARLKEVISVETKKGHFLASDDASSPTSKKKKRTPSSVSSANTPEIPIKNLTPLMCQYCNKRGHSAATCFRIRDGLTSILPTTQPVAPQNPQQQHQQPQRNLIRGDRPGVPQNQVQNQPRGNIHNPRNGDNRQPRNFQFQRNWQPARNQQQVPSPPNNDA</sequence>
<dbReference type="EMBL" id="CAJVCH010549675">
    <property type="protein sequence ID" value="CAG7828990.1"/>
    <property type="molecule type" value="Genomic_DNA"/>
</dbReference>
<accession>A0A8J2PMF8</accession>
<feature type="region of interest" description="Disordered" evidence="1">
    <location>
        <begin position="20"/>
        <end position="53"/>
    </location>
</feature>